<organism evidence="1 2">
    <name type="scientific">Ramalina farinacea</name>
    <dbReference type="NCBI Taxonomy" id="258253"/>
    <lineage>
        <taxon>Eukaryota</taxon>
        <taxon>Fungi</taxon>
        <taxon>Dikarya</taxon>
        <taxon>Ascomycota</taxon>
        <taxon>Pezizomycotina</taxon>
        <taxon>Lecanoromycetes</taxon>
        <taxon>OSLEUM clade</taxon>
        <taxon>Lecanoromycetidae</taxon>
        <taxon>Lecanorales</taxon>
        <taxon>Lecanorineae</taxon>
        <taxon>Ramalinaceae</taxon>
        <taxon>Ramalina</taxon>
    </lineage>
</organism>
<reference evidence="1" key="1">
    <citation type="journal article" date="2023" name="Genome Biol. Evol.">
        <title>First Whole Genome Sequence and Flow Cytometry Genome Size Data for the Lichen-Forming Fungus Ramalina farinacea (Ascomycota).</title>
        <authorList>
            <person name="Llewellyn T."/>
            <person name="Mian S."/>
            <person name="Hill R."/>
            <person name="Leitch I.J."/>
            <person name="Gaya E."/>
        </authorList>
    </citation>
    <scope>NUCLEOTIDE SEQUENCE</scope>
    <source>
        <strain evidence="1">LIQ254RAFAR</strain>
    </source>
</reference>
<comment type="caution">
    <text evidence="1">The sequence shown here is derived from an EMBL/GenBank/DDBJ whole genome shotgun (WGS) entry which is preliminary data.</text>
</comment>
<gene>
    <name evidence="1" type="ORF">OHK93_004185</name>
</gene>
<dbReference type="Proteomes" id="UP001161017">
    <property type="component" value="Unassembled WGS sequence"/>
</dbReference>
<keyword evidence="2" id="KW-1185">Reference proteome</keyword>
<proteinExistence type="predicted"/>
<sequence>MAPLTLLSLPAEIRLQIYRHLFVPTPAHDTMTFENVGPVALHCSHSIAELNILCVSKQVHSEVVDAWQKVLDTNTTLYIYVVLSLEILAQIKEKEMEAALEAVVGNKLFCTAHSCIIDIRLLQSNDVNWSGSYDFGNKFPPNLTTYLEDTSGAIASTLSQMPSVTKIEVAWIRYVRPDPSEAIEKTLRPLRSLGRQLKFVERDAGGFFRLKHIFHSSSSERERWPHLMIPYRKMYP</sequence>
<evidence type="ECO:0000313" key="2">
    <source>
        <dbReference type="Proteomes" id="UP001161017"/>
    </source>
</evidence>
<name>A0AA43QJF0_9LECA</name>
<dbReference type="EMBL" id="JAPUFD010000002">
    <property type="protein sequence ID" value="MDI1485996.1"/>
    <property type="molecule type" value="Genomic_DNA"/>
</dbReference>
<accession>A0AA43QJF0</accession>
<dbReference type="AlphaFoldDB" id="A0AA43QJF0"/>
<protein>
    <submittedName>
        <fullName evidence="1">Uncharacterized protein</fullName>
    </submittedName>
</protein>
<evidence type="ECO:0000313" key="1">
    <source>
        <dbReference type="EMBL" id="MDI1485996.1"/>
    </source>
</evidence>